<evidence type="ECO:0000256" key="7">
    <source>
        <dbReference type="ARBA" id="ARBA00022723"/>
    </source>
</evidence>
<dbReference type="PROSITE" id="PS01079">
    <property type="entry name" value="MOCF_BIOSYNTHESIS_2"/>
    <property type="match status" value="1"/>
</dbReference>
<dbReference type="EMBL" id="JAFLCK010000054">
    <property type="protein sequence ID" value="MBN8662796.1"/>
    <property type="molecule type" value="Genomic_DNA"/>
</dbReference>
<name>A0A8J7TP70_9BACT</name>
<evidence type="ECO:0000313" key="13">
    <source>
        <dbReference type="EMBL" id="MBN8662796.1"/>
    </source>
</evidence>
<dbReference type="InterPro" id="IPR038987">
    <property type="entry name" value="MoeA-like"/>
</dbReference>
<keyword evidence="6 11" id="KW-0808">Transferase</keyword>
<dbReference type="FunFam" id="3.40.980.10:FF:000004">
    <property type="entry name" value="Molybdopterin molybdenumtransferase"/>
    <property type="match status" value="1"/>
</dbReference>
<evidence type="ECO:0000256" key="10">
    <source>
        <dbReference type="ARBA" id="ARBA00047317"/>
    </source>
</evidence>
<dbReference type="GO" id="GO:0006777">
    <property type="term" value="P:Mo-molybdopterin cofactor biosynthetic process"/>
    <property type="evidence" value="ECO:0007669"/>
    <property type="project" value="UniProtKB-UniRule"/>
</dbReference>
<dbReference type="NCBIfam" id="TIGR00177">
    <property type="entry name" value="molyb_syn"/>
    <property type="match status" value="1"/>
</dbReference>
<organism evidence="13 14">
    <name type="scientific">Candidatus Obscuribacter phosphatis</name>
    <dbReference type="NCBI Taxonomy" id="1906157"/>
    <lineage>
        <taxon>Bacteria</taxon>
        <taxon>Bacillati</taxon>
        <taxon>Candidatus Melainabacteria</taxon>
        <taxon>Candidatus Obscuribacterales</taxon>
        <taxon>Candidatus Obscuribacteraceae</taxon>
        <taxon>Candidatus Obscuribacter</taxon>
    </lineage>
</organism>
<comment type="function">
    <text evidence="2 11">Catalyzes the insertion of molybdate into adenylated molybdopterin with the concomitant release of AMP.</text>
</comment>
<dbReference type="GO" id="GO:0005829">
    <property type="term" value="C:cytosol"/>
    <property type="evidence" value="ECO:0007669"/>
    <property type="project" value="TreeGrafter"/>
</dbReference>
<comment type="catalytic activity">
    <reaction evidence="10">
        <text>adenylyl-molybdopterin + molybdate = Mo-molybdopterin + AMP + H(+)</text>
        <dbReference type="Rhea" id="RHEA:35047"/>
        <dbReference type="ChEBI" id="CHEBI:15378"/>
        <dbReference type="ChEBI" id="CHEBI:36264"/>
        <dbReference type="ChEBI" id="CHEBI:62727"/>
        <dbReference type="ChEBI" id="CHEBI:71302"/>
        <dbReference type="ChEBI" id="CHEBI:456215"/>
        <dbReference type="EC" id="2.10.1.1"/>
    </reaction>
</comment>
<dbReference type="UniPathway" id="UPA00344"/>
<comment type="pathway">
    <text evidence="3 11">Cofactor biosynthesis; molybdopterin biosynthesis.</text>
</comment>
<dbReference type="SUPFAM" id="SSF63867">
    <property type="entry name" value="MoeA C-terminal domain-like"/>
    <property type="match status" value="1"/>
</dbReference>
<dbReference type="SUPFAM" id="SSF53218">
    <property type="entry name" value="Molybdenum cofactor biosynthesis proteins"/>
    <property type="match status" value="1"/>
</dbReference>
<evidence type="ECO:0000256" key="5">
    <source>
        <dbReference type="ARBA" id="ARBA00022505"/>
    </source>
</evidence>
<sequence>MGISTKPMNTAAPTAKSKESEALLTYNEALKLILQECSEEKPKAELVPLDQAAFRILAEPLQAPFDLPRFNNSAVDGYGVIVDDLQDCDKTPRTLKLIDTVSAGDGNWLSELKSGQCIKIMTGAVVPDAVEAVVMREFCQEEAETVIVNCRARIGENIRLTGEEMEKGQTVLDAGTKLTPPALGLAATVGKALLNCYRQPRIAIVSTGDELKEPGQELSASQIYNSNSYAIKACLAGMHFHNQTGESANNLVRCLHTSDDRESVDSTLQKALETSDVIITLGGVSMGDRDYVKVSLEEKGARTVFWKVAIKPGKPVYFAVAPGGKFIFGLPGNPVSALVTFELFVKPALKILQGEKSAAPHIVSARLQAALKKKAGRLDFVRANLAENASHQREEDQTWKPPYLVTPTRGQDSHMLTGLVKADALIHFEQELEYAPEGAEVKAQILHW</sequence>
<dbReference type="EC" id="2.10.1.1" evidence="11"/>
<comment type="caution">
    <text evidence="13">The sequence shown here is derived from an EMBL/GenBank/DDBJ whole genome shotgun (WGS) entry which is preliminary data.</text>
</comment>
<keyword evidence="7 11" id="KW-0479">Metal-binding</keyword>
<keyword evidence="8 11" id="KW-0460">Magnesium</keyword>
<dbReference type="AlphaFoldDB" id="A0A8J7TP70"/>
<dbReference type="InterPro" id="IPR036688">
    <property type="entry name" value="MoeA_C_domain_IV_sf"/>
</dbReference>
<dbReference type="GO" id="GO:0061599">
    <property type="term" value="F:molybdopterin molybdotransferase activity"/>
    <property type="evidence" value="ECO:0007669"/>
    <property type="project" value="UniProtKB-UniRule"/>
</dbReference>
<evidence type="ECO:0000259" key="12">
    <source>
        <dbReference type="SMART" id="SM00852"/>
    </source>
</evidence>
<dbReference type="Gene3D" id="2.170.190.11">
    <property type="entry name" value="Molybdopterin biosynthesis moea protein, domain 3"/>
    <property type="match status" value="1"/>
</dbReference>
<dbReference type="CDD" id="cd00887">
    <property type="entry name" value="MoeA"/>
    <property type="match status" value="1"/>
</dbReference>
<evidence type="ECO:0000256" key="4">
    <source>
        <dbReference type="ARBA" id="ARBA00010763"/>
    </source>
</evidence>
<reference evidence="13" key="1">
    <citation type="submission" date="2021-02" db="EMBL/GenBank/DDBJ databases">
        <title>Genome-Resolved Metagenomics of a Microbial Community Performing Photosynthetic Biological Nutrient Removal.</title>
        <authorList>
            <person name="Mcdaniel E.A."/>
        </authorList>
    </citation>
    <scope>NUCLEOTIDE SEQUENCE</scope>
    <source>
        <strain evidence="13">UWPOB_OBS1</strain>
    </source>
</reference>
<evidence type="ECO:0000313" key="14">
    <source>
        <dbReference type="Proteomes" id="UP000664277"/>
    </source>
</evidence>
<dbReference type="PANTHER" id="PTHR10192">
    <property type="entry name" value="MOLYBDOPTERIN BIOSYNTHESIS PROTEIN"/>
    <property type="match status" value="1"/>
</dbReference>
<dbReference type="Gene3D" id="3.40.980.10">
    <property type="entry name" value="MoaB/Mog-like domain"/>
    <property type="match status" value="1"/>
</dbReference>
<protein>
    <recommendedName>
        <fullName evidence="11">Molybdopterin molybdenumtransferase</fullName>
        <ecNumber evidence="11">2.10.1.1</ecNumber>
    </recommendedName>
</protein>
<evidence type="ECO:0000256" key="3">
    <source>
        <dbReference type="ARBA" id="ARBA00005046"/>
    </source>
</evidence>
<keyword evidence="9 11" id="KW-0501">Molybdenum cofactor biosynthesis</keyword>
<dbReference type="PANTHER" id="PTHR10192:SF5">
    <property type="entry name" value="GEPHYRIN"/>
    <property type="match status" value="1"/>
</dbReference>
<dbReference type="Pfam" id="PF03454">
    <property type="entry name" value="MoeA_C"/>
    <property type="match status" value="1"/>
</dbReference>
<feature type="domain" description="MoaB/Mog" evidence="12">
    <location>
        <begin position="203"/>
        <end position="351"/>
    </location>
</feature>
<dbReference type="InterPro" id="IPR036425">
    <property type="entry name" value="MoaB/Mog-like_dom_sf"/>
</dbReference>
<dbReference type="InterPro" id="IPR001453">
    <property type="entry name" value="MoaB/Mog_dom"/>
</dbReference>
<evidence type="ECO:0000256" key="9">
    <source>
        <dbReference type="ARBA" id="ARBA00023150"/>
    </source>
</evidence>
<accession>A0A8J7TP70</accession>
<dbReference type="InterPro" id="IPR005111">
    <property type="entry name" value="MoeA_C_domain_IV"/>
</dbReference>
<dbReference type="Proteomes" id="UP000664277">
    <property type="component" value="Unassembled WGS sequence"/>
</dbReference>
<dbReference type="SUPFAM" id="SSF63882">
    <property type="entry name" value="MoeA N-terminal region -like"/>
    <property type="match status" value="1"/>
</dbReference>
<evidence type="ECO:0000256" key="2">
    <source>
        <dbReference type="ARBA" id="ARBA00002901"/>
    </source>
</evidence>
<dbReference type="SMART" id="SM00852">
    <property type="entry name" value="MoCF_biosynth"/>
    <property type="match status" value="1"/>
</dbReference>
<dbReference type="Pfam" id="PF03453">
    <property type="entry name" value="MoeA_N"/>
    <property type="match status" value="1"/>
</dbReference>
<dbReference type="NCBIfam" id="NF045515">
    <property type="entry name" value="Glp_gephyrin"/>
    <property type="match status" value="1"/>
</dbReference>
<dbReference type="Gene3D" id="3.90.105.10">
    <property type="entry name" value="Molybdopterin biosynthesis moea protein, domain 2"/>
    <property type="match status" value="1"/>
</dbReference>
<keyword evidence="5 11" id="KW-0500">Molybdenum</keyword>
<evidence type="ECO:0000256" key="8">
    <source>
        <dbReference type="ARBA" id="ARBA00022842"/>
    </source>
</evidence>
<gene>
    <name evidence="13" type="ORF">J0M35_20680</name>
</gene>
<comment type="similarity">
    <text evidence="4 11">Belongs to the MoeA family.</text>
</comment>
<dbReference type="InterPro" id="IPR005110">
    <property type="entry name" value="MoeA_linker/N"/>
</dbReference>
<dbReference type="GO" id="GO:0046872">
    <property type="term" value="F:metal ion binding"/>
    <property type="evidence" value="ECO:0007669"/>
    <property type="project" value="UniProtKB-UniRule"/>
</dbReference>
<dbReference type="Gene3D" id="2.40.340.10">
    <property type="entry name" value="MoeA, C-terminal, domain IV"/>
    <property type="match status" value="1"/>
</dbReference>
<dbReference type="InterPro" id="IPR008284">
    <property type="entry name" value="MoCF_biosynth_CS"/>
</dbReference>
<dbReference type="InterPro" id="IPR036135">
    <property type="entry name" value="MoeA_linker/N_sf"/>
</dbReference>
<evidence type="ECO:0000256" key="1">
    <source>
        <dbReference type="ARBA" id="ARBA00001946"/>
    </source>
</evidence>
<dbReference type="Pfam" id="PF00994">
    <property type="entry name" value="MoCF_biosynth"/>
    <property type="match status" value="1"/>
</dbReference>
<evidence type="ECO:0000256" key="11">
    <source>
        <dbReference type="RuleBase" id="RU365090"/>
    </source>
</evidence>
<proteinExistence type="inferred from homology"/>
<evidence type="ECO:0000256" key="6">
    <source>
        <dbReference type="ARBA" id="ARBA00022679"/>
    </source>
</evidence>
<comment type="cofactor">
    <cofactor evidence="1 11">
        <name>Mg(2+)</name>
        <dbReference type="ChEBI" id="CHEBI:18420"/>
    </cofactor>
</comment>